<feature type="domain" description="Acetophenone carboxylase-like C-terminal" evidence="6">
    <location>
        <begin position="582"/>
        <end position="658"/>
    </location>
</feature>
<protein>
    <submittedName>
        <fullName evidence="7">5-oxoprolinase</fullName>
    </submittedName>
</protein>
<evidence type="ECO:0000259" key="4">
    <source>
        <dbReference type="Pfam" id="PF02538"/>
    </source>
</evidence>
<keyword evidence="8" id="KW-1185">Reference proteome</keyword>
<dbReference type="EMBL" id="QEXV01000003">
    <property type="protein sequence ID" value="PWE17734.1"/>
    <property type="molecule type" value="Genomic_DNA"/>
</dbReference>
<gene>
    <name evidence="7" type="ORF">DDZ18_08755</name>
</gene>
<evidence type="ECO:0000256" key="1">
    <source>
        <dbReference type="ARBA" id="ARBA00010403"/>
    </source>
</evidence>
<dbReference type="InterPro" id="IPR003692">
    <property type="entry name" value="Hydantoinase_B"/>
</dbReference>
<dbReference type="Proteomes" id="UP000245168">
    <property type="component" value="Unassembled WGS sequence"/>
</dbReference>
<dbReference type="OrthoDB" id="9759608at2"/>
<evidence type="ECO:0000313" key="8">
    <source>
        <dbReference type="Proteomes" id="UP000245168"/>
    </source>
</evidence>
<evidence type="ECO:0000256" key="2">
    <source>
        <dbReference type="SAM" id="MobiDB-lite"/>
    </source>
</evidence>
<dbReference type="InterPro" id="IPR002821">
    <property type="entry name" value="Hydantoinase_A"/>
</dbReference>
<organism evidence="7 8">
    <name type="scientific">Marinicauda salina</name>
    <dbReference type="NCBI Taxonomy" id="2135793"/>
    <lineage>
        <taxon>Bacteria</taxon>
        <taxon>Pseudomonadati</taxon>
        <taxon>Pseudomonadota</taxon>
        <taxon>Alphaproteobacteria</taxon>
        <taxon>Maricaulales</taxon>
        <taxon>Maricaulaceae</taxon>
        <taxon>Marinicauda</taxon>
    </lineage>
</organism>
<dbReference type="PANTHER" id="PTHR11365">
    <property type="entry name" value="5-OXOPROLINASE RELATED"/>
    <property type="match status" value="1"/>
</dbReference>
<evidence type="ECO:0000313" key="7">
    <source>
        <dbReference type="EMBL" id="PWE17734.1"/>
    </source>
</evidence>
<dbReference type="Pfam" id="PF02538">
    <property type="entry name" value="Hydantoinase_B"/>
    <property type="match status" value="1"/>
</dbReference>
<feature type="domain" description="Hydantoinase/oxoprolinase N-terminal" evidence="5">
    <location>
        <begin position="7"/>
        <end position="184"/>
    </location>
</feature>
<name>A0A2U2BUU4_9PROT</name>
<reference evidence="8" key="1">
    <citation type="submission" date="2018-05" db="EMBL/GenBank/DDBJ databases">
        <authorList>
            <person name="Liu B.-T."/>
        </authorList>
    </citation>
    <scope>NUCLEOTIDE SEQUENCE [LARGE SCALE GENOMIC DNA]</scope>
    <source>
        <strain evidence="8">WD6-1</strain>
    </source>
</reference>
<dbReference type="Pfam" id="PF19278">
    <property type="entry name" value="Hydant_A_C"/>
    <property type="match status" value="1"/>
</dbReference>
<accession>A0A2U2BUU4</accession>
<dbReference type="InterPro" id="IPR008040">
    <property type="entry name" value="Hydant_A_N"/>
</dbReference>
<dbReference type="RefSeq" id="WP_109252965.1">
    <property type="nucleotide sequence ID" value="NZ_QEXV01000003.1"/>
</dbReference>
<feature type="domain" description="Hydantoinase B/oxoprolinase" evidence="4">
    <location>
        <begin position="684"/>
        <end position="1193"/>
    </location>
</feature>
<evidence type="ECO:0000259" key="3">
    <source>
        <dbReference type="Pfam" id="PF01968"/>
    </source>
</evidence>
<dbReference type="Pfam" id="PF01968">
    <property type="entry name" value="Hydantoinase_A"/>
    <property type="match status" value="1"/>
</dbReference>
<dbReference type="PANTHER" id="PTHR11365:SF23">
    <property type="entry name" value="HYPOTHETICAL 5-OXOPROLINASE (EUROFUNG)-RELATED"/>
    <property type="match status" value="1"/>
</dbReference>
<dbReference type="GO" id="GO:0005829">
    <property type="term" value="C:cytosol"/>
    <property type="evidence" value="ECO:0007669"/>
    <property type="project" value="TreeGrafter"/>
</dbReference>
<dbReference type="InterPro" id="IPR045079">
    <property type="entry name" value="Oxoprolinase-like"/>
</dbReference>
<feature type="domain" description="Hydantoinase A/oxoprolinase" evidence="3">
    <location>
        <begin position="204"/>
        <end position="488"/>
    </location>
</feature>
<sequence length="1195" mass="124233">MRDRWEFWIDRGGTFTDVIGRAPDGRIEALKLLSQSDEYEDAATQGVRRILSLPADAPMPGDRLAAVKMGTTVATNALLELDGAPTLMIVNRGFADLLAIGDQTRPDIFALRIDTPDPLPARIVEIDGRLGADGAEVEPLDEDAVRAALADARADGIESVAVALFHSYANDTHEHRVAELARDAGFAHVTRSSEASPLIKIVPRASTAAIDAYLEPVLRRYVDRVADGLGGAPLYFMQSSGGLAEAGGFAARNAVLSGPAGGVVGMAMTARQADHDKVIGFDMGGTSTDVSRFDGDAYARSGETKIGGRLLRAPMLAIHTVAAGGGSVLAFDGERARVGPKSAGADPGPAGYGRGGPAAVTDANVVLGRIQPDWFPRVFGPDGDAPLDAAASRAALAGLADAMGVDGPEAAAEGFLAVAVEAMAEAIKQISIAQGVDPRAYALNAFGGAGGQHACKVAEALGMRTVLIHPHAGLLSAWGMGLARLRETREAGLEQSFDASGLAAARAELDRLEAEARDALAEQGGADARADREIRLRVAGSDTAIPVAFGDEAAIRERFGAAHARLFGFMEEGAALVIDSVAVEAGAAPAGGELASKPLDAQAGAPEPAATTRVYDAGEWRDTPVFSLPDLGGGAEIAGPALIMDANQTIVVDRGWTAHRRSDGMLEMKADGAPARSGASTELDPVTLELFNRRFMSIAEQMGVVLERTAHSVNIKERLDFSCAVFDAEGGLVANAPHMPVHLGSMSASVRAALEAHPDLGAGDAVALNAPYNGGTHLPDVTVIQPVCGEDGERLFFVASRGHHADIGGIAPGSMPPFSTRIEEEGAVFDAVKIRANGRFDDAAARAPLTAGDHPARNPDQNIADLKAQLAACAKGEEELHRLIDGQGLDVVRAYMGHVQDNAERAVRRVIGALEDGAAEMRLEDGAVVKVAIRVDREAGTAVVDFTGTSPQQATNFNAPAAVARAAVLYVLRCLVDDEIPLNEGCLKPIELIIPEGSLLDPKPPAAVVAGNVETSQIVVDALFAATGRMAAAQGTMNNFTFGNARHQYYETICGGAGAGVMADGTGFDGASAVHTHMTNSRLTDPEVLELRYPVRILSHAIRTGSGGGGAHRGGDGSLRRIEFLEPMEASLLSGRRKEAPPGLADGDDGRPGAQRVIRSDGSVETLDALFRVDLEAGDVIEIETPGGGGFGDAD</sequence>
<dbReference type="InterPro" id="IPR049517">
    <property type="entry name" value="ACX-like_C"/>
</dbReference>
<proteinExistence type="inferred from homology"/>
<dbReference type="Pfam" id="PF05378">
    <property type="entry name" value="Hydant_A_N"/>
    <property type="match status" value="1"/>
</dbReference>
<comment type="caution">
    <text evidence="7">The sequence shown here is derived from an EMBL/GenBank/DDBJ whole genome shotgun (WGS) entry which is preliminary data.</text>
</comment>
<evidence type="ECO:0000259" key="5">
    <source>
        <dbReference type="Pfam" id="PF05378"/>
    </source>
</evidence>
<dbReference type="GO" id="GO:0006749">
    <property type="term" value="P:glutathione metabolic process"/>
    <property type="evidence" value="ECO:0007669"/>
    <property type="project" value="TreeGrafter"/>
</dbReference>
<comment type="similarity">
    <text evidence="1">Belongs to the oxoprolinase family.</text>
</comment>
<evidence type="ECO:0000259" key="6">
    <source>
        <dbReference type="Pfam" id="PF19278"/>
    </source>
</evidence>
<dbReference type="GO" id="GO:0017168">
    <property type="term" value="F:5-oxoprolinase (ATP-hydrolyzing) activity"/>
    <property type="evidence" value="ECO:0007669"/>
    <property type="project" value="TreeGrafter"/>
</dbReference>
<dbReference type="AlphaFoldDB" id="A0A2U2BUU4"/>
<feature type="region of interest" description="Disordered" evidence="2">
    <location>
        <begin position="1133"/>
        <end position="1157"/>
    </location>
</feature>